<proteinExistence type="predicted"/>
<comment type="caution">
    <text evidence="2">The sequence shown here is derived from an EMBL/GenBank/DDBJ whole genome shotgun (WGS) entry which is preliminary data.</text>
</comment>
<evidence type="ECO:0000256" key="1">
    <source>
        <dbReference type="SAM" id="MobiDB-lite"/>
    </source>
</evidence>
<dbReference type="EMBL" id="QRXI01000025">
    <property type="protein sequence ID" value="RGT89345.1"/>
    <property type="molecule type" value="Genomic_DNA"/>
</dbReference>
<sequence>MEDQKETGKSNPCSLWPKLIWQNIKLLETLHEEKKLEYLSALPSMRFLVEHLHNYISKENIYNYHPLVYIGIAQLLPFWNKNFPIVTLLELNPDLFRKFVLLPKKTYNYSYTSNLSTDPIITMVVLKILETSIGKASSGTVLQIYKVLNAIRNKDVSLLADNKIITTTALKKETASFFHDDNGVDEQAWNLFMNPFYKDALQTYHWNEMFYEMSGLISRPLFNAICQYHNTEEWSYSNYYRVRKQMESASEIASNVVDMTWTEKNNNASNQLAYAIVYAILLYRNTLDGTTSVIKERITSATCEKFDSLWEQIKEYTHYKSKCGLDSESLARNTVFQKIKTFDEAIEYLKHIYNCKTDLRETDVPNSRDNVIKTSPYLDTEKVGEDNSQHSDLNLKPYDNTLRPNPPSTEISGDVIFNRLKDHLCLVHGEDQIKAGNSFRNNHLIKVINVARNLNDRYAVYGFACILFLSKYFDWNGSAFNKDFVADIADIFEIDSRLMEGNSYNFSKSKDKAIQILKKQDNLNTLLDDKGQKKLRE</sequence>
<evidence type="ECO:0000313" key="3">
    <source>
        <dbReference type="Proteomes" id="UP000283833"/>
    </source>
</evidence>
<protein>
    <submittedName>
        <fullName evidence="2">Uncharacterized protein</fullName>
    </submittedName>
</protein>
<evidence type="ECO:0000313" key="2">
    <source>
        <dbReference type="EMBL" id="RGT89345.1"/>
    </source>
</evidence>
<accession>A0A412QEG6</accession>
<gene>
    <name evidence="2" type="ORF">DWX04_16715</name>
</gene>
<organism evidence="2 3">
    <name type="scientific">Phocaeicola vulgatus</name>
    <name type="common">Bacteroides vulgatus</name>
    <dbReference type="NCBI Taxonomy" id="821"/>
    <lineage>
        <taxon>Bacteria</taxon>
        <taxon>Pseudomonadati</taxon>
        <taxon>Bacteroidota</taxon>
        <taxon>Bacteroidia</taxon>
        <taxon>Bacteroidales</taxon>
        <taxon>Bacteroidaceae</taxon>
        <taxon>Phocaeicola</taxon>
    </lineage>
</organism>
<reference evidence="2 3" key="1">
    <citation type="submission" date="2018-08" db="EMBL/GenBank/DDBJ databases">
        <title>A genome reference for cultivated species of the human gut microbiota.</title>
        <authorList>
            <person name="Zou Y."/>
            <person name="Xue W."/>
            <person name="Luo G."/>
        </authorList>
    </citation>
    <scope>NUCLEOTIDE SEQUENCE [LARGE SCALE GENOMIC DNA]</scope>
    <source>
        <strain evidence="2 3">AF18-14</strain>
    </source>
</reference>
<dbReference type="Proteomes" id="UP000283833">
    <property type="component" value="Unassembled WGS sequence"/>
</dbReference>
<dbReference type="AlphaFoldDB" id="A0A412QEG6"/>
<name>A0A412QEG6_PHOVU</name>
<feature type="region of interest" description="Disordered" evidence="1">
    <location>
        <begin position="381"/>
        <end position="404"/>
    </location>
</feature>